<dbReference type="InterPro" id="IPR011059">
    <property type="entry name" value="Metal-dep_hydrolase_composite"/>
</dbReference>
<feature type="domain" description="Amidohydrolase 3" evidence="1">
    <location>
        <begin position="72"/>
        <end position="526"/>
    </location>
</feature>
<sequence>MTRWPSWQGSRRILLTGGVILREGVPSQPGTQAANAEPVPSAMLVDGHAIAWIGSDEDAHRHLDAADEHVRLNGAVVTPGFVDAHVHATSTGLTLAGLDLTRANSLAEALALVEAAARSARGAPLLGHGWDETRWPEGRPPTSAEVDRASWGSLVYLSRIDVHSAVISSALMAEVPGARELDGFGAEGVMSRAAHHAYREIALRLIGAAQQEQAHRLTRSRAASLGIVSLHEMAGPAISSADDLRFLLQLNDEEPGPLVHGYWGEIAEAGGVERAIELGAVGAAGDLFIDGAIGSRTACLRHSYLDSQDSSGAQYLSEEQVRDHVIACIGAGIQAGFHVIGDRATDVIMSAMTGAAEHHGVAAVRVGRHRLEHAEMLDSHHIAEMARLGMTASVQPMFDGLWGSSGGMYEQRLGTARSRDMNRFADLETAGVLTAFGSDSPVTDLGPWQAVHAAVHHHQPGQRLSERAAFAAHSVAGWRALGDEHSGNLAPGAPAHYVVWDFQADLAGAAPLPRALRTVVAGTVVHDTGEVDGR</sequence>
<dbReference type="PANTHER" id="PTHR22642:SF2">
    <property type="entry name" value="PROTEIN LONG AFTER FAR-RED 3"/>
    <property type="match status" value="1"/>
</dbReference>
<dbReference type="SUPFAM" id="SSF51338">
    <property type="entry name" value="Composite domain of metallo-dependent hydrolases"/>
    <property type="match status" value="1"/>
</dbReference>
<dbReference type="GO" id="GO:0016810">
    <property type="term" value="F:hydrolase activity, acting on carbon-nitrogen (but not peptide) bonds"/>
    <property type="evidence" value="ECO:0007669"/>
    <property type="project" value="InterPro"/>
</dbReference>
<organism evidence="2">
    <name type="scientific">freshwater metagenome</name>
    <dbReference type="NCBI Taxonomy" id="449393"/>
    <lineage>
        <taxon>unclassified sequences</taxon>
        <taxon>metagenomes</taxon>
        <taxon>ecological metagenomes</taxon>
    </lineage>
</organism>
<reference evidence="2" key="1">
    <citation type="submission" date="2020-05" db="EMBL/GenBank/DDBJ databases">
        <authorList>
            <person name="Chiriac C."/>
            <person name="Salcher M."/>
            <person name="Ghai R."/>
            <person name="Kavagutti S V."/>
        </authorList>
    </citation>
    <scope>NUCLEOTIDE SEQUENCE</scope>
</reference>
<dbReference type="Gene3D" id="3.20.20.140">
    <property type="entry name" value="Metal-dependent hydrolases"/>
    <property type="match status" value="1"/>
</dbReference>
<dbReference type="AlphaFoldDB" id="A0A6J7JQB1"/>
<dbReference type="Gene3D" id="3.10.310.70">
    <property type="match status" value="1"/>
</dbReference>
<evidence type="ECO:0000259" key="1">
    <source>
        <dbReference type="Pfam" id="PF07969"/>
    </source>
</evidence>
<dbReference type="Pfam" id="PF07969">
    <property type="entry name" value="Amidohydro_3"/>
    <property type="match status" value="1"/>
</dbReference>
<gene>
    <name evidence="2" type="ORF">UFOPK3772_01228</name>
</gene>
<accession>A0A6J7JQB1</accession>
<dbReference type="Gene3D" id="2.30.40.10">
    <property type="entry name" value="Urease, subunit C, domain 1"/>
    <property type="match status" value="1"/>
</dbReference>
<evidence type="ECO:0000313" key="2">
    <source>
        <dbReference type="EMBL" id="CAB4945858.1"/>
    </source>
</evidence>
<proteinExistence type="predicted"/>
<dbReference type="InterPro" id="IPR032466">
    <property type="entry name" value="Metal_Hydrolase"/>
</dbReference>
<dbReference type="InterPro" id="IPR013108">
    <property type="entry name" value="Amidohydro_3"/>
</dbReference>
<dbReference type="EMBL" id="CAFBNE010000031">
    <property type="protein sequence ID" value="CAB4945858.1"/>
    <property type="molecule type" value="Genomic_DNA"/>
</dbReference>
<dbReference type="SUPFAM" id="SSF51556">
    <property type="entry name" value="Metallo-dependent hydrolases"/>
    <property type="match status" value="1"/>
</dbReference>
<dbReference type="PANTHER" id="PTHR22642">
    <property type="entry name" value="IMIDAZOLONEPROPIONASE"/>
    <property type="match status" value="1"/>
</dbReference>
<protein>
    <submittedName>
        <fullName evidence="2">Unannotated protein</fullName>
    </submittedName>
</protein>
<name>A0A6J7JQB1_9ZZZZ</name>